<dbReference type="InterPro" id="IPR005467">
    <property type="entry name" value="His_kinase_dom"/>
</dbReference>
<dbReference type="InterPro" id="IPR000014">
    <property type="entry name" value="PAS"/>
</dbReference>
<dbReference type="PANTHER" id="PTHR43304">
    <property type="entry name" value="PHYTOCHROME-LIKE PROTEIN CPH1"/>
    <property type="match status" value="1"/>
</dbReference>
<dbReference type="Gene3D" id="3.30.565.10">
    <property type="entry name" value="Histidine kinase-like ATPase, C-terminal domain"/>
    <property type="match status" value="1"/>
</dbReference>
<dbReference type="RefSeq" id="WP_138366678.1">
    <property type="nucleotide sequence ID" value="NZ_VCEJ01000004.1"/>
</dbReference>
<dbReference type="InterPro" id="IPR036890">
    <property type="entry name" value="HATPase_C_sf"/>
</dbReference>
<dbReference type="SUPFAM" id="SSF47384">
    <property type="entry name" value="Homodimeric domain of signal transducing histidine kinase"/>
    <property type="match status" value="1"/>
</dbReference>
<dbReference type="EMBL" id="VCEJ01000004">
    <property type="protein sequence ID" value="TLV01307.1"/>
    <property type="molecule type" value="Genomic_DNA"/>
</dbReference>
<dbReference type="SMART" id="SM00091">
    <property type="entry name" value="PAS"/>
    <property type="match status" value="1"/>
</dbReference>
<evidence type="ECO:0000256" key="3">
    <source>
        <dbReference type="ARBA" id="ARBA00022553"/>
    </source>
</evidence>
<evidence type="ECO:0000256" key="1">
    <source>
        <dbReference type="ARBA" id="ARBA00000085"/>
    </source>
</evidence>
<evidence type="ECO:0000259" key="6">
    <source>
        <dbReference type="PROSITE" id="PS50109"/>
    </source>
</evidence>
<evidence type="ECO:0000256" key="2">
    <source>
        <dbReference type="ARBA" id="ARBA00012438"/>
    </source>
</evidence>
<proteinExistence type="predicted"/>
<evidence type="ECO:0000256" key="4">
    <source>
        <dbReference type="ARBA" id="ARBA00022679"/>
    </source>
</evidence>
<dbReference type="OrthoDB" id="890870at2"/>
<dbReference type="NCBIfam" id="TIGR00229">
    <property type="entry name" value="sensory_box"/>
    <property type="match status" value="1"/>
</dbReference>
<dbReference type="InterPro" id="IPR003594">
    <property type="entry name" value="HATPase_dom"/>
</dbReference>
<sequence>MKAPSTYLSSAKKIDKEVFFEKSADLLCIAGFDGFFKEINPAVSNLLEYSKEEMLSRPIDSFIHPEDRNITRQYRENLKNNIPLLNYENRYLTKTGEVVWLSWNSIPRYEEQLVYATAKNITHLKVLERDRNVLITSLTKINRDLKQLTYTTSHDLRSPVSNLLSVFDLMDTSTITDQETIQFLAILKSAAESLKDTLNNYVDVLLKKDLLTVKIEELDIEESLNKVRNSLKSLIHNSKANFHIDVSEARSVTYNRAYLESTFLNLITNSIKYAIPGKNPEIFLVSKKSAGATRLIYSDRGLGFDMDAVKDKVFGLSQTFHDHADGKGVGLFLIYNQITNLGGSISLESQPNQGAQFTLMFKDRPV</sequence>
<dbReference type="InterPro" id="IPR004358">
    <property type="entry name" value="Sig_transdc_His_kin-like_C"/>
</dbReference>
<keyword evidence="9" id="KW-1185">Reference proteome</keyword>
<feature type="domain" description="Histidine kinase" evidence="6">
    <location>
        <begin position="151"/>
        <end position="365"/>
    </location>
</feature>
<name>A0A5R9KYY6_9BACT</name>
<dbReference type="InterPro" id="IPR013655">
    <property type="entry name" value="PAS_fold_3"/>
</dbReference>
<dbReference type="Pfam" id="PF08447">
    <property type="entry name" value="PAS_3"/>
    <property type="match status" value="1"/>
</dbReference>
<dbReference type="Pfam" id="PF02518">
    <property type="entry name" value="HATPase_c"/>
    <property type="match status" value="1"/>
</dbReference>
<reference evidence="8 9" key="1">
    <citation type="submission" date="2019-05" db="EMBL/GenBank/DDBJ databases">
        <authorList>
            <person name="Qu J.-H."/>
        </authorList>
    </citation>
    <scope>NUCLEOTIDE SEQUENCE [LARGE SCALE GENOMIC DNA]</scope>
    <source>
        <strain evidence="8 9">T17</strain>
    </source>
</reference>
<dbReference type="InterPro" id="IPR036097">
    <property type="entry name" value="HisK_dim/P_sf"/>
</dbReference>
<dbReference type="InterPro" id="IPR003661">
    <property type="entry name" value="HisK_dim/P_dom"/>
</dbReference>
<dbReference type="Gene3D" id="1.10.287.130">
    <property type="match status" value="1"/>
</dbReference>
<dbReference type="SUPFAM" id="SSF55874">
    <property type="entry name" value="ATPase domain of HSP90 chaperone/DNA topoisomerase II/histidine kinase"/>
    <property type="match status" value="1"/>
</dbReference>
<dbReference type="SMART" id="SM00387">
    <property type="entry name" value="HATPase_c"/>
    <property type="match status" value="1"/>
</dbReference>
<evidence type="ECO:0000313" key="9">
    <source>
        <dbReference type="Proteomes" id="UP000306402"/>
    </source>
</evidence>
<protein>
    <recommendedName>
        <fullName evidence="2">histidine kinase</fullName>
        <ecNumber evidence="2">2.7.13.3</ecNumber>
    </recommendedName>
</protein>
<accession>A0A5R9KYY6</accession>
<dbReference type="SUPFAM" id="SSF55785">
    <property type="entry name" value="PYP-like sensor domain (PAS domain)"/>
    <property type="match status" value="1"/>
</dbReference>
<evidence type="ECO:0000259" key="7">
    <source>
        <dbReference type="PROSITE" id="PS50112"/>
    </source>
</evidence>
<dbReference type="GO" id="GO:0000155">
    <property type="term" value="F:phosphorelay sensor kinase activity"/>
    <property type="evidence" value="ECO:0007669"/>
    <property type="project" value="InterPro"/>
</dbReference>
<dbReference type="CDD" id="cd00130">
    <property type="entry name" value="PAS"/>
    <property type="match status" value="1"/>
</dbReference>
<dbReference type="InterPro" id="IPR052162">
    <property type="entry name" value="Sensor_kinase/Photoreceptor"/>
</dbReference>
<feature type="domain" description="PAS" evidence="7">
    <location>
        <begin position="33"/>
        <end position="82"/>
    </location>
</feature>
<dbReference type="InterPro" id="IPR035965">
    <property type="entry name" value="PAS-like_dom_sf"/>
</dbReference>
<organism evidence="8 9">
    <name type="scientific">Dyadobacter luticola</name>
    <dbReference type="NCBI Taxonomy" id="1979387"/>
    <lineage>
        <taxon>Bacteria</taxon>
        <taxon>Pseudomonadati</taxon>
        <taxon>Bacteroidota</taxon>
        <taxon>Cytophagia</taxon>
        <taxon>Cytophagales</taxon>
        <taxon>Spirosomataceae</taxon>
        <taxon>Dyadobacter</taxon>
    </lineage>
</organism>
<evidence type="ECO:0000256" key="5">
    <source>
        <dbReference type="ARBA" id="ARBA00022777"/>
    </source>
</evidence>
<dbReference type="PROSITE" id="PS50112">
    <property type="entry name" value="PAS"/>
    <property type="match status" value="1"/>
</dbReference>
<comment type="catalytic activity">
    <reaction evidence="1">
        <text>ATP + protein L-histidine = ADP + protein N-phospho-L-histidine.</text>
        <dbReference type="EC" id="2.7.13.3"/>
    </reaction>
</comment>
<evidence type="ECO:0000313" key="8">
    <source>
        <dbReference type="EMBL" id="TLV01307.1"/>
    </source>
</evidence>
<dbReference type="EC" id="2.7.13.3" evidence="2"/>
<comment type="caution">
    <text evidence="8">The sequence shown here is derived from an EMBL/GenBank/DDBJ whole genome shotgun (WGS) entry which is preliminary data.</text>
</comment>
<keyword evidence="3" id="KW-0597">Phosphoprotein</keyword>
<keyword evidence="4" id="KW-0808">Transferase</keyword>
<dbReference type="Proteomes" id="UP000306402">
    <property type="component" value="Unassembled WGS sequence"/>
</dbReference>
<dbReference type="PROSITE" id="PS50109">
    <property type="entry name" value="HIS_KIN"/>
    <property type="match status" value="1"/>
</dbReference>
<dbReference type="AlphaFoldDB" id="A0A5R9KYY6"/>
<keyword evidence="5" id="KW-0418">Kinase</keyword>
<dbReference type="CDD" id="cd00082">
    <property type="entry name" value="HisKA"/>
    <property type="match status" value="1"/>
</dbReference>
<gene>
    <name evidence="8" type="ORF">FEN17_17890</name>
</gene>
<dbReference type="PANTHER" id="PTHR43304:SF1">
    <property type="entry name" value="PAC DOMAIN-CONTAINING PROTEIN"/>
    <property type="match status" value="1"/>
</dbReference>
<dbReference type="PRINTS" id="PR00344">
    <property type="entry name" value="BCTRLSENSOR"/>
</dbReference>
<dbReference type="Gene3D" id="3.30.450.20">
    <property type="entry name" value="PAS domain"/>
    <property type="match status" value="1"/>
</dbReference>